<feature type="region of interest" description="Disordered" evidence="1">
    <location>
        <begin position="1"/>
        <end position="65"/>
    </location>
</feature>
<dbReference type="EMBL" id="BDGI01000027">
    <property type="protein sequence ID" value="GAV27233.1"/>
    <property type="molecule type" value="Genomic_DNA"/>
</dbReference>
<proteinExistence type="predicted"/>
<feature type="compositionally biased region" description="Basic and acidic residues" evidence="1">
    <location>
        <begin position="1"/>
        <end position="10"/>
    </location>
</feature>
<dbReference type="OrthoDB" id="3996466at2759"/>
<feature type="compositionally biased region" description="Low complexity" evidence="1">
    <location>
        <begin position="45"/>
        <end position="58"/>
    </location>
</feature>
<gene>
    <name evidence="2" type="ORF">PMKS-000697</name>
</gene>
<organism evidence="2 3">
    <name type="scientific">Pichia membranifaciens</name>
    <dbReference type="NCBI Taxonomy" id="4926"/>
    <lineage>
        <taxon>Eukaryota</taxon>
        <taxon>Fungi</taxon>
        <taxon>Dikarya</taxon>
        <taxon>Ascomycota</taxon>
        <taxon>Saccharomycotina</taxon>
        <taxon>Pichiomycetes</taxon>
        <taxon>Pichiales</taxon>
        <taxon>Pichiaceae</taxon>
        <taxon>Pichia</taxon>
    </lineage>
</organism>
<feature type="region of interest" description="Disordered" evidence="1">
    <location>
        <begin position="170"/>
        <end position="196"/>
    </location>
</feature>
<evidence type="ECO:0000313" key="3">
    <source>
        <dbReference type="Proteomes" id="UP000186136"/>
    </source>
</evidence>
<accession>A0A1Q2YCV9</accession>
<name>A0A1Q2YCV9_9ASCO</name>
<evidence type="ECO:0000256" key="1">
    <source>
        <dbReference type="SAM" id="MobiDB-lite"/>
    </source>
</evidence>
<feature type="compositionally biased region" description="Polar residues" evidence="1">
    <location>
        <begin position="170"/>
        <end position="182"/>
    </location>
</feature>
<feature type="compositionally biased region" description="Polar residues" evidence="1">
    <location>
        <begin position="11"/>
        <end position="21"/>
    </location>
</feature>
<dbReference type="AlphaFoldDB" id="A0A1Q2YCV9"/>
<reference evidence="2 3" key="1">
    <citation type="submission" date="2016-08" db="EMBL/GenBank/DDBJ databases">
        <title>Whole genome shotgun sequence of Pichia membranifaciens KS47-1.</title>
        <authorList>
            <person name="Konishi M."/>
            <person name="Ishida M."/>
            <person name="Arakawa T."/>
            <person name="Kato Y."/>
            <person name="Horiuchi J."/>
        </authorList>
    </citation>
    <scope>NUCLEOTIDE SEQUENCE [LARGE SCALE GENOMIC DNA]</scope>
    <source>
        <strain evidence="2 3">KS47-1</strain>
    </source>
</reference>
<evidence type="ECO:0000313" key="2">
    <source>
        <dbReference type="EMBL" id="GAV27233.1"/>
    </source>
</evidence>
<comment type="caution">
    <text evidence="2">The sequence shown here is derived from an EMBL/GenBank/DDBJ whole genome shotgun (WGS) entry which is preliminary data.</text>
</comment>
<sequence>MSASYVRKELQTQGLASQGSESDFCRETNIPPPLKLPKPFSITKTDTQPGQPQDTTPGNMPSVNGTAFSERQQYYVSALGQGFPATEYLQQAIPLQPACQQTFYNPQTGTLVTFPTSAPPFPYTKLQQQPVVLMPVRTQSYYTRAANGQLVPVAVPTLSTIPAVANSQQIPQRNTTSHSTPVEETALRKKQKMSAHPSPEILKAEELQRQHIQRQTLLYPNLHQEVQSPNVSDIYQTNNESATPVGSGDENVEEDAVESGVKLEAMNPAEYFPTMGATPIMVTGQDAADKQPNLQKITGTLSLGAFTYKYSQTLSGDPVKDRELFDCLTDNAWKSCMAKR</sequence>
<protein>
    <submittedName>
        <fullName evidence="2">Uncharacterized protein</fullName>
    </submittedName>
</protein>
<dbReference type="Proteomes" id="UP000186136">
    <property type="component" value="Unassembled WGS sequence"/>
</dbReference>
<keyword evidence="3" id="KW-1185">Reference proteome</keyword>